<gene>
    <name evidence="2" type="ORF">BO99DRAFT_157371</name>
</gene>
<dbReference type="AlphaFoldDB" id="A0A2V5H5P2"/>
<keyword evidence="3" id="KW-1185">Reference proteome</keyword>
<dbReference type="EMBL" id="KZ825140">
    <property type="protein sequence ID" value="PYI18811.1"/>
    <property type="molecule type" value="Genomic_DNA"/>
</dbReference>
<evidence type="ECO:0000256" key="1">
    <source>
        <dbReference type="SAM" id="SignalP"/>
    </source>
</evidence>
<evidence type="ECO:0000313" key="3">
    <source>
        <dbReference type="Proteomes" id="UP000249829"/>
    </source>
</evidence>
<accession>A0A2V5H5P2</accession>
<sequence length="87" mass="9727">MAIIGLIASIIAVMTKEVDHCPRERIDSLHRHQGYLYLAEGNGGGRPRSPAHRLSQRRFCGHQDKSLETRRRSLHLASVRSGLGKSL</sequence>
<dbReference type="Proteomes" id="UP000249829">
    <property type="component" value="Unassembled WGS sequence"/>
</dbReference>
<proteinExistence type="predicted"/>
<name>A0A2V5H5P2_ASPV1</name>
<organism evidence="2 3">
    <name type="scientific">Aspergillus violaceofuscus (strain CBS 115571)</name>
    <dbReference type="NCBI Taxonomy" id="1450538"/>
    <lineage>
        <taxon>Eukaryota</taxon>
        <taxon>Fungi</taxon>
        <taxon>Dikarya</taxon>
        <taxon>Ascomycota</taxon>
        <taxon>Pezizomycotina</taxon>
        <taxon>Eurotiomycetes</taxon>
        <taxon>Eurotiomycetidae</taxon>
        <taxon>Eurotiales</taxon>
        <taxon>Aspergillaceae</taxon>
        <taxon>Aspergillus</taxon>
    </lineage>
</organism>
<keyword evidence="1" id="KW-0732">Signal</keyword>
<protein>
    <submittedName>
        <fullName evidence="2">Uncharacterized protein</fullName>
    </submittedName>
</protein>
<feature type="signal peptide" evidence="1">
    <location>
        <begin position="1"/>
        <end position="15"/>
    </location>
</feature>
<reference evidence="2 3" key="1">
    <citation type="submission" date="2018-02" db="EMBL/GenBank/DDBJ databases">
        <title>The genomes of Aspergillus section Nigri reveals drivers in fungal speciation.</title>
        <authorList>
            <consortium name="DOE Joint Genome Institute"/>
            <person name="Vesth T.C."/>
            <person name="Nybo J."/>
            <person name="Theobald S."/>
            <person name="Brandl J."/>
            <person name="Frisvad J.C."/>
            <person name="Nielsen K.F."/>
            <person name="Lyhne E.K."/>
            <person name="Kogle M.E."/>
            <person name="Kuo A."/>
            <person name="Riley R."/>
            <person name="Clum A."/>
            <person name="Nolan M."/>
            <person name="Lipzen A."/>
            <person name="Salamov A."/>
            <person name="Henrissat B."/>
            <person name="Wiebenga A."/>
            <person name="De vries R.P."/>
            <person name="Grigoriev I.V."/>
            <person name="Mortensen U.H."/>
            <person name="Andersen M.R."/>
            <person name="Baker S.E."/>
        </authorList>
    </citation>
    <scope>NUCLEOTIDE SEQUENCE [LARGE SCALE GENOMIC DNA]</scope>
    <source>
        <strain evidence="2 3">CBS 115571</strain>
    </source>
</reference>
<evidence type="ECO:0000313" key="2">
    <source>
        <dbReference type="EMBL" id="PYI18811.1"/>
    </source>
</evidence>
<feature type="chain" id="PRO_5016053185" evidence="1">
    <location>
        <begin position="16"/>
        <end position="87"/>
    </location>
</feature>